<reference evidence="2" key="1">
    <citation type="journal article" date="2019" name="bioRxiv">
        <title>The Genome of the Zebra Mussel, Dreissena polymorpha: A Resource for Invasive Species Research.</title>
        <authorList>
            <person name="McCartney M.A."/>
            <person name="Auch B."/>
            <person name="Kono T."/>
            <person name="Mallez S."/>
            <person name="Zhang Y."/>
            <person name="Obille A."/>
            <person name="Becker A."/>
            <person name="Abrahante J.E."/>
            <person name="Garbe J."/>
            <person name="Badalamenti J.P."/>
            <person name="Herman A."/>
            <person name="Mangelson H."/>
            <person name="Liachko I."/>
            <person name="Sullivan S."/>
            <person name="Sone E.D."/>
            <person name="Koren S."/>
            <person name="Silverstein K.A.T."/>
            <person name="Beckman K.B."/>
            <person name="Gohl D.M."/>
        </authorList>
    </citation>
    <scope>NUCLEOTIDE SEQUENCE</scope>
    <source>
        <strain evidence="2">Duluth1</strain>
        <tissue evidence="2">Whole animal</tissue>
    </source>
</reference>
<dbReference type="Proteomes" id="UP000828390">
    <property type="component" value="Unassembled WGS sequence"/>
</dbReference>
<evidence type="ECO:0000313" key="3">
    <source>
        <dbReference type="Proteomes" id="UP000828390"/>
    </source>
</evidence>
<feature type="region of interest" description="Disordered" evidence="1">
    <location>
        <begin position="71"/>
        <end position="101"/>
    </location>
</feature>
<dbReference type="EMBL" id="JAIWYP010000001">
    <property type="protein sequence ID" value="KAH3895871.1"/>
    <property type="molecule type" value="Genomic_DNA"/>
</dbReference>
<organism evidence="2 3">
    <name type="scientific">Dreissena polymorpha</name>
    <name type="common">Zebra mussel</name>
    <name type="synonym">Mytilus polymorpha</name>
    <dbReference type="NCBI Taxonomy" id="45954"/>
    <lineage>
        <taxon>Eukaryota</taxon>
        <taxon>Metazoa</taxon>
        <taxon>Spiralia</taxon>
        <taxon>Lophotrochozoa</taxon>
        <taxon>Mollusca</taxon>
        <taxon>Bivalvia</taxon>
        <taxon>Autobranchia</taxon>
        <taxon>Heteroconchia</taxon>
        <taxon>Euheterodonta</taxon>
        <taxon>Imparidentia</taxon>
        <taxon>Neoheterodontei</taxon>
        <taxon>Myida</taxon>
        <taxon>Dreissenoidea</taxon>
        <taxon>Dreissenidae</taxon>
        <taxon>Dreissena</taxon>
    </lineage>
</organism>
<evidence type="ECO:0000256" key="1">
    <source>
        <dbReference type="SAM" id="MobiDB-lite"/>
    </source>
</evidence>
<keyword evidence="3" id="KW-1185">Reference proteome</keyword>
<name>A0A9D4NKD5_DREPO</name>
<dbReference type="AlphaFoldDB" id="A0A9D4NKD5"/>
<evidence type="ECO:0000313" key="2">
    <source>
        <dbReference type="EMBL" id="KAH3895871.1"/>
    </source>
</evidence>
<gene>
    <name evidence="2" type="ORF">DPMN_020038</name>
</gene>
<feature type="compositionally biased region" description="Basic and acidic residues" evidence="1">
    <location>
        <begin position="85"/>
        <end position="99"/>
    </location>
</feature>
<protein>
    <submittedName>
        <fullName evidence="2">Uncharacterized protein</fullName>
    </submittedName>
</protein>
<accession>A0A9D4NKD5</accession>
<proteinExistence type="predicted"/>
<comment type="caution">
    <text evidence="2">The sequence shown here is derived from an EMBL/GenBank/DDBJ whole genome shotgun (WGS) entry which is preliminary data.</text>
</comment>
<sequence>MFAIVFWEDSTFSVIALRGIVSPRKEEHEYYVGDLVQAKFQGKLYSATIYEIGDNRGNLNKTLNAGFKIDMSRVQPDAQRKRHTSAPEEENKQGADEPHKKKRRHVLWRLIWIQTVCKGFQNWVPAL</sequence>
<reference evidence="2" key="2">
    <citation type="submission" date="2020-11" db="EMBL/GenBank/DDBJ databases">
        <authorList>
            <person name="McCartney M.A."/>
            <person name="Auch B."/>
            <person name="Kono T."/>
            <person name="Mallez S."/>
            <person name="Becker A."/>
            <person name="Gohl D.M."/>
            <person name="Silverstein K.A.T."/>
            <person name="Koren S."/>
            <person name="Bechman K.B."/>
            <person name="Herman A."/>
            <person name="Abrahante J.E."/>
            <person name="Garbe J."/>
        </authorList>
    </citation>
    <scope>NUCLEOTIDE SEQUENCE</scope>
    <source>
        <strain evidence="2">Duluth1</strain>
        <tissue evidence="2">Whole animal</tissue>
    </source>
</reference>